<proteinExistence type="predicted"/>
<dbReference type="Proteomes" id="UP000008514">
    <property type="component" value="Chromosome"/>
</dbReference>
<protein>
    <submittedName>
        <fullName evidence="2">GIY-YIG_SF nuclease domain protein</fullName>
    </submittedName>
</protein>
<dbReference type="EMBL" id="CP003879">
    <property type="protein sequence ID" value="AFU69475.1"/>
    <property type="molecule type" value="Genomic_DNA"/>
</dbReference>
<organism evidence="2 3">
    <name type="scientific">Psychroflexus torquis (strain ATCC 700755 / CIP 106069 / ACAM 623)</name>
    <dbReference type="NCBI Taxonomy" id="313595"/>
    <lineage>
        <taxon>Bacteria</taxon>
        <taxon>Pseudomonadati</taxon>
        <taxon>Bacteroidota</taxon>
        <taxon>Flavobacteriia</taxon>
        <taxon>Flavobacteriales</taxon>
        <taxon>Flavobacteriaceae</taxon>
        <taxon>Psychroflexus</taxon>
    </lineage>
</organism>
<dbReference type="OrthoDB" id="792524at2"/>
<sequence>MKMKIIDAIIYSLPIEFIEAVYLVGESSDYYKLYLEQKDSCIIKIDLKSNLENNFIRFKMFDSVYKGHLTQELSANKALSLLESCNWENGLKPDLKTLKITKELLKIGNFKSFKKKTDKNLPFFFWIKKQEERDDLIGDLAYDILRDNELGFFKTYKELESYISFNQTGNWEINSFKDSKRKSGNISPLLCLKLAKMEYDISKKKERLKEFRVPNTKGYIYFLKPQNEEGPIKIGRARNIKQRISQLQTSLPYDLKLIGYIETSNYIKLEKEIHRIYQNKNIKREWFDLKLIEVESIINKHNGEIIGYNNGYN</sequence>
<accession>K4IVK9</accession>
<reference evidence="2" key="2">
    <citation type="submission" date="2012-09" db="EMBL/GenBank/DDBJ databases">
        <title>The complete sequence of Psychroflexus torquis an extreme psychrophile from sea-ice that is stimulated by light.</title>
        <authorList>
            <person name="Feng S."/>
            <person name="Powell S.M."/>
            <person name="Bowman J.P."/>
        </authorList>
    </citation>
    <scope>NUCLEOTIDE SEQUENCE [LARGE SCALE GENOMIC DNA]</scope>
    <source>
        <strain evidence="2">ATCC 700755</strain>
    </source>
</reference>
<dbReference type="AlphaFoldDB" id="K4IVK9"/>
<dbReference type="Pfam" id="PF13455">
    <property type="entry name" value="MUG113"/>
    <property type="match status" value="1"/>
</dbReference>
<name>K4IVK9_PSYTT</name>
<keyword evidence="3" id="KW-1185">Reference proteome</keyword>
<reference evidence="2" key="1">
    <citation type="submission" date="2006-03" db="EMBL/GenBank/DDBJ databases">
        <authorList>
            <person name="Bowman J."/>
            <person name="Ferriera S."/>
            <person name="Johnson J."/>
            <person name="Kravitz S."/>
            <person name="Halpern A."/>
            <person name="Remington K."/>
            <person name="Beeson K."/>
            <person name="Tran B."/>
            <person name="Rogers Y.-H."/>
            <person name="Friedman R."/>
            <person name="Venter J.C."/>
        </authorList>
    </citation>
    <scope>NUCLEOTIDE SEQUENCE [LARGE SCALE GENOMIC DNA]</scope>
    <source>
        <strain evidence="2">ATCC 700755</strain>
    </source>
</reference>
<evidence type="ECO:0000313" key="2">
    <source>
        <dbReference type="EMBL" id="AFU69475.1"/>
    </source>
</evidence>
<evidence type="ECO:0000313" key="3">
    <source>
        <dbReference type="Proteomes" id="UP000008514"/>
    </source>
</evidence>
<dbReference type="HOGENOM" id="CLU_888173_0_0_10"/>
<dbReference type="SMART" id="SM00974">
    <property type="entry name" value="T5orf172"/>
    <property type="match status" value="1"/>
</dbReference>
<dbReference type="InterPro" id="IPR018306">
    <property type="entry name" value="Phage_T5_Orf172_DNA-bd"/>
</dbReference>
<dbReference type="RefSeq" id="WP_015025036.1">
    <property type="nucleotide sequence ID" value="NC_018721.1"/>
</dbReference>
<dbReference type="KEGG" id="ptq:P700755_002742"/>
<evidence type="ECO:0000259" key="1">
    <source>
        <dbReference type="SMART" id="SM00974"/>
    </source>
</evidence>
<gene>
    <name evidence="2" type="ordered locus">P700755_002742</name>
</gene>
<dbReference type="eggNOG" id="ENOG5033D6Z">
    <property type="taxonomic scope" value="Bacteria"/>
</dbReference>
<feature type="domain" description="Bacteriophage T5 Orf172 DNA-binding" evidence="1">
    <location>
        <begin position="226"/>
        <end position="301"/>
    </location>
</feature>